<dbReference type="Proteomes" id="UP000252174">
    <property type="component" value="Unassembled WGS sequence"/>
</dbReference>
<keyword evidence="3" id="KW-1185">Reference proteome</keyword>
<name>A0A369APH3_9BURK</name>
<reference evidence="2 3" key="1">
    <citation type="submission" date="2018-07" db="EMBL/GenBank/DDBJ databases">
        <title>Genomic Encyclopedia of Type Strains, Phase IV (KMG-IV): sequencing the most valuable type-strain genomes for metagenomic binning, comparative biology and taxonomic classification.</title>
        <authorList>
            <person name="Goeker M."/>
        </authorList>
    </citation>
    <scope>NUCLEOTIDE SEQUENCE [LARGE SCALE GENOMIC DNA]</scope>
    <source>
        <strain evidence="2 3">DSM 100911</strain>
    </source>
</reference>
<dbReference type="RefSeq" id="WP_114482804.1">
    <property type="nucleotide sequence ID" value="NZ_QPJU01000003.1"/>
</dbReference>
<dbReference type="InterPro" id="IPR002725">
    <property type="entry name" value="YgjP-like_metallopeptidase"/>
</dbReference>
<evidence type="ECO:0000259" key="1">
    <source>
        <dbReference type="Pfam" id="PF01863"/>
    </source>
</evidence>
<dbReference type="AlphaFoldDB" id="A0A369APH3"/>
<dbReference type="OrthoDB" id="9811177at2"/>
<sequence>MIAQLLQGLLDGWGAAAQPDALQSSRQKSLVNKTDQAPIAPENEATVVFFRHPAAQRQVVLGGVLVAYALQRVRRRSIGFVVDGEGLTVRAPAGVALAEIEHALHGKAGWIVRKLHEVRVLQQRREAGRIVWAHGAQLPYLGAPLGLHLDGMQGGRVQLVQEPAQEPASVPARALRLPLQPEATAQQIRTRVQAWFQRQARSHFTARLEHFAPQLEVRWQRLSLSSARTRWGSASADGSIRLNWRLLHYTPALIDYVVVHELAHLREMNHSPRFWRIVEGVLPDYATRRQQLRAQPAPLWD</sequence>
<proteinExistence type="predicted"/>
<dbReference type="PANTHER" id="PTHR30399">
    <property type="entry name" value="UNCHARACTERIZED PROTEIN YGJP"/>
    <property type="match status" value="1"/>
</dbReference>
<organism evidence="2 3">
    <name type="scientific">Extensimonas vulgaris</name>
    <dbReference type="NCBI Taxonomy" id="1031594"/>
    <lineage>
        <taxon>Bacteria</taxon>
        <taxon>Pseudomonadati</taxon>
        <taxon>Pseudomonadota</taxon>
        <taxon>Betaproteobacteria</taxon>
        <taxon>Burkholderiales</taxon>
        <taxon>Comamonadaceae</taxon>
        <taxon>Extensimonas</taxon>
    </lineage>
</organism>
<evidence type="ECO:0000313" key="2">
    <source>
        <dbReference type="EMBL" id="RCX10107.1"/>
    </source>
</evidence>
<dbReference type="Gene3D" id="3.30.2010.10">
    <property type="entry name" value="Metalloproteases ('zincins'), catalytic domain"/>
    <property type="match status" value="1"/>
</dbReference>
<dbReference type="PANTHER" id="PTHR30399:SF1">
    <property type="entry name" value="UTP PYROPHOSPHATASE"/>
    <property type="match status" value="1"/>
</dbReference>
<gene>
    <name evidence="2" type="ORF">DFR45_10391</name>
</gene>
<feature type="domain" description="YgjP-like metallopeptidase" evidence="1">
    <location>
        <begin position="77"/>
        <end position="294"/>
    </location>
</feature>
<dbReference type="InterPro" id="IPR053136">
    <property type="entry name" value="UTP_pyrophosphatase-like"/>
</dbReference>
<comment type="caution">
    <text evidence="2">The sequence shown here is derived from an EMBL/GenBank/DDBJ whole genome shotgun (WGS) entry which is preliminary data.</text>
</comment>
<accession>A0A369APH3</accession>
<dbReference type="CDD" id="cd07344">
    <property type="entry name" value="M48_yhfN_like"/>
    <property type="match status" value="1"/>
</dbReference>
<evidence type="ECO:0000313" key="3">
    <source>
        <dbReference type="Proteomes" id="UP000252174"/>
    </source>
</evidence>
<dbReference type="EMBL" id="QPJU01000003">
    <property type="protein sequence ID" value="RCX10107.1"/>
    <property type="molecule type" value="Genomic_DNA"/>
</dbReference>
<dbReference type="Pfam" id="PF01863">
    <property type="entry name" value="YgjP-like"/>
    <property type="match status" value="1"/>
</dbReference>
<protein>
    <recommendedName>
        <fullName evidence="1">YgjP-like metallopeptidase domain-containing protein</fullName>
    </recommendedName>
</protein>